<dbReference type="GeneTree" id="ENSGT00950000183126"/>
<feature type="domain" description="TNFR-Cys" evidence="3">
    <location>
        <begin position="4"/>
        <end position="39"/>
    </location>
</feature>
<dbReference type="GO" id="GO:0004888">
    <property type="term" value="F:transmembrane signaling receptor activity"/>
    <property type="evidence" value="ECO:0007669"/>
    <property type="project" value="InterPro"/>
</dbReference>
<feature type="repeat" description="TNFR-Cys" evidence="1">
    <location>
        <begin position="4"/>
        <end position="39"/>
    </location>
</feature>
<dbReference type="PRINTS" id="PR01680">
    <property type="entry name" value="TNFACTORR6"/>
</dbReference>
<feature type="disulfide bond" evidence="1">
    <location>
        <begin position="18"/>
        <end position="31"/>
    </location>
</feature>
<dbReference type="GO" id="GO:0006955">
    <property type="term" value="P:immune response"/>
    <property type="evidence" value="ECO:0007669"/>
    <property type="project" value="InterPro"/>
</dbReference>
<comment type="caution">
    <text evidence="1">Lacks conserved residue(s) required for the propagation of feature annotation.</text>
</comment>
<accession>A0A3B3C4C8</accession>
<dbReference type="OMA" id="CEHCLPV"/>
<dbReference type="AlphaFoldDB" id="A0A3B3C4C8"/>
<feature type="domain" description="TNFR-Cys" evidence="3">
    <location>
        <begin position="41"/>
        <end position="83"/>
    </location>
</feature>
<reference evidence="4" key="2">
    <citation type="submission" date="2025-09" db="UniProtKB">
        <authorList>
            <consortium name="Ensembl"/>
        </authorList>
    </citation>
    <scope>IDENTIFICATION</scope>
</reference>
<dbReference type="RefSeq" id="XP_024123636.1">
    <property type="nucleotide sequence ID" value="XM_024267868.2"/>
</dbReference>
<evidence type="ECO:0000259" key="3">
    <source>
        <dbReference type="PROSITE" id="PS50050"/>
    </source>
</evidence>
<dbReference type="PROSITE" id="PS00652">
    <property type="entry name" value="TNFR_NGFR_1"/>
    <property type="match status" value="2"/>
</dbReference>
<dbReference type="Ensembl" id="ENSOMET00000019108.1">
    <property type="protein sequence ID" value="ENSOMEP00000011917.1"/>
    <property type="gene ID" value="ENSOMEG00000013249.1"/>
</dbReference>
<proteinExistence type="predicted"/>
<dbReference type="SUPFAM" id="SSF57586">
    <property type="entry name" value="TNF receptor-like"/>
    <property type="match status" value="2"/>
</dbReference>
<keyword evidence="1" id="KW-1015">Disulfide bond</keyword>
<feature type="disulfide bond" evidence="1">
    <location>
        <begin position="42"/>
        <end position="57"/>
    </location>
</feature>
<dbReference type="InterPro" id="IPR008063">
    <property type="entry name" value="Fas_rcpt"/>
</dbReference>
<evidence type="ECO:0000313" key="5">
    <source>
        <dbReference type="Proteomes" id="UP000261560"/>
    </source>
</evidence>
<name>A0A3B3C4C8_ORYME</name>
<feature type="transmembrane region" description="Helical" evidence="2">
    <location>
        <begin position="181"/>
        <end position="204"/>
    </location>
</feature>
<sequence length="307" mass="33929">MRMSCSTEDLYYNNGICCDRCPPGHYVQTECSQDQKTKCAVCHHGTYAATKNYLSKCHVCKTCSSKNHLKQESCCTAERDTVCVCERGYYCSTPVCDHCQPVTRCSKGSGVKVPATRTNDTICQTCEKGTYSNVTDFDSSCKVHTRCEDIGRELRTPGTKETDAVCGDLISRCLGGPECSWMLPAGLWSGLLLTLLVVAALIFWKRKSFRAAVSRRLPVTKLKSGPPPPVTPPELPSHCQETCPIIDCKIAFLDQDDPTLISKVEDKDSTLPITSLHSDCSHISTVYWPSSVLRSQSEPQEDEWCGT</sequence>
<reference evidence="4" key="1">
    <citation type="submission" date="2025-08" db="UniProtKB">
        <authorList>
            <consortium name="Ensembl"/>
        </authorList>
    </citation>
    <scope>IDENTIFICATION</scope>
</reference>
<keyword evidence="2" id="KW-0812">Transmembrane</keyword>
<evidence type="ECO:0000256" key="2">
    <source>
        <dbReference type="SAM" id="Phobius"/>
    </source>
</evidence>
<dbReference type="Gene3D" id="2.10.50.10">
    <property type="entry name" value="Tumor Necrosis Factor Receptor, subunit A, domain 2"/>
    <property type="match status" value="3"/>
</dbReference>
<dbReference type="GO" id="GO:0009897">
    <property type="term" value="C:external side of plasma membrane"/>
    <property type="evidence" value="ECO:0007669"/>
    <property type="project" value="TreeGrafter"/>
</dbReference>
<feature type="repeat" description="TNFR-Cys" evidence="1">
    <location>
        <begin position="84"/>
        <end position="123"/>
    </location>
</feature>
<evidence type="ECO:0000256" key="1">
    <source>
        <dbReference type="PROSITE-ProRule" id="PRU00206"/>
    </source>
</evidence>
<dbReference type="GO" id="GO:0006915">
    <property type="term" value="P:apoptotic process"/>
    <property type="evidence" value="ECO:0007669"/>
    <property type="project" value="InterPro"/>
</dbReference>
<dbReference type="InterPro" id="IPR052135">
    <property type="entry name" value="TNFRSF5"/>
</dbReference>
<feature type="disulfide bond" evidence="1">
    <location>
        <begin position="105"/>
        <end position="123"/>
    </location>
</feature>
<feature type="disulfide bond" evidence="1">
    <location>
        <begin position="21"/>
        <end position="39"/>
    </location>
</feature>
<dbReference type="GO" id="GO:0035631">
    <property type="term" value="C:CD40 receptor complex"/>
    <property type="evidence" value="ECO:0007669"/>
    <property type="project" value="TreeGrafter"/>
</dbReference>
<dbReference type="PANTHER" id="PTHR46875">
    <property type="entry name" value="TUMOR NECROSIS FACTOR RECEPTOR SUPERFAMILY MEMBER 5"/>
    <property type="match status" value="1"/>
</dbReference>
<dbReference type="InterPro" id="IPR001368">
    <property type="entry name" value="TNFR/NGFR_Cys_rich_reg"/>
</dbReference>
<keyword evidence="5" id="KW-1185">Reference proteome</keyword>
<dbReference type="GO" id="GO:0002768">
    <property type="term" value="P:immune response-regulating cell surface receptor signaling pathway"/>
    <property type="evidence" value="ECO:0007669"/>
    <property type="project" value="TreeGrafter"/>
</dbReference>
<dbReference type="PANTHER" id="PTHR46875:SF2">
    <property type="entry name" value="TUMOR NECROSIS FACTOR RECEPTOR SUPERFAMILY MEMBER 5-LIKE ISOFORM X1"/>
    <property type="match status" value="1"/>
</dbReference>
<protein>
    <submittedName>
        <fullName evidence="4">Tumor necrosis factor receptor superfamily member 5-like</fullName>
    </submittedName>
</protein>
<dbReference type="OrthoDB" id="9950067at2759"/>
<dbReference type="STRING" id="30732.ENSOMEP00000011917"/>
<dbReference type="SMART" id="SM00208">
    <property type="entry name" value="TNFR"/>
    <property type="match status" value="4"/>
</dbReference>
<evidence type="ECO:0000313" key="4">
    <source>
        <dbReference type="Ensembl" id="ENSOMEP00000011917.1"/>
    </source>
</evidence>
<dbReference type="PaxDb" id="30732-ENSOMEP00000011917"/>
<dbReference type="Proteomes" id="UP000261560">
    <property type="component" value="Unplaced"/>
</dbReference>
<dbReference type="PROSITE" id="PS50050">
    <property type="entry name" value="TNFR_NGFR_2"/>
    <property type="match status" value="3"/>
</dbReference>
<dbReference type="Pfam" id="PF00020">
    <property type="entry name" value="TNFR_c6"/>
    <property type="match status" value="3"/>
</dbReference>
<keyword evidence="2" id="KW-1133">Transmembrane helix</keyword>
<dbReference type="KEGG" id="oml:112143700"/>
<feature type="repeat" description="TNFR-Cys" evidence="1">
    <location>
        <begin position="41"/>
        <end position="83"/>
    </location>
</feature>
<keyword evidence="2" id="KW-0472">Membrane</keyword>
<organism evidence="4 5">
    <name type="scientific">Oryzias melastigma</name>
    <name type="common">Marine medaka</name>
    <dbReference type="NCBI Taxonomy" id="30732"/>
    <lineage>
        <taxon>Eukaryota</taxon>
        <taxon>Metazoa</taxon>
        <taxon>Chordata</taxon>
        <taxon>Craniata</taxon>
        <taxon>Vertebrata</taxon>
        <taxon>Euteleostomi</taxon>
        <taxon>Actinopterygii</taxon>
        <taxon>Neopterygii</taxon>
        <taxon>Teleostei</taxon>
        <taxon>Neoteleostei</taxon>
        <taxon>Acanthomorphata</taxon>
        <taxon>Ovalentaria</taxon>
        <taxon>Atherinomorphae</taxon>
        <taxon>Beloniformes</taxon>
        <taxon>Adrianichthyidae</taxon>
        <taxon>Oryziinae</taxon>
        <taxon>Oryzias</taxon>
    </lineage>
</organism>
<dbReference type="GeneID" id="112143700"/>
<feature type="domain" description="TNFR-Cys" evidence="3">
    <location>
        <begin position="84"/>
        <end position="123"/>
    </location>
</feature>